<dbReference type="InterPro" id="IPR001466">
    <property type="entry name" value="Beta-lactam-related"/>
</dbReference>
<dbReference type="EMBL" id="CP091196">
    <property type="protein sequence ID" value="UQS22586.1"/>
    <property type="molecule type" value="Genomic_DNA"/>
</dbReference>
<accession>A0ABY4NPU3</accession>
<dbReference type="RefSeq" id="WP_233157534.1">
    <property type="nucleotide sequence ID" value="NZ_CP091196.1"/>
</dbReference>
<reference evidence="2" key="1">
    <citation type="submission" date="2022-01" db="EMBL/GenBank/DDBJ databases">
        <title>PSI-footprinting approach for the identification of protein synthesis inhibitor producers.</title>
        <authorList>
            <person name="Handel F."/>
            <person name="Kulik A."/>
            <person name="Wex K.W."/>
            <person name="Berscheid A."/>
            <person name="Saur J.S."/>
            <person name="Winkler A."/>
            <person name="Wibberg D."/>
            <person name="Kalinowski J."/>
            <person name="Broetz-Oesterhelt H."/>
            <person name="Mast Y."/>
        </authorList>
    </citation>
    <scope>NUCLEOTIDE SEQUENCE</scope>
    <source>
        <strain evidence="2">KNN 49.3e</strain>
    </source>
</reference>
<keyword evidence="3" id="KW-1185">Reference proteome</keyword>
<dbReference type="InterPro" id="IPR012338">
    <property type="entry name" value="Beta-lactam/transpept-like"/>
</dbReference>
<evidence type="ECO:0000259" key="1">
    <source>
        <dbReference type="Pfam" id="PF00144"/>
    </source>
</evidence>
<protein>
    <submittedName>
        <fullName evidence="2">Beta-lactamase family protein</fullName>
    </submittedName>
</protein>
<dbReference type="PANTHER" id="PTHR43283">
    <property type="entry name" value="BETA-LACTAMASE-RELATED"/>
    <property type="match status" value="1"/>
</dbReference>
<dbReference type="Gene3D" id="3.40.710.10">
    <property type="entry name" value="DD-peptidase/beta-lactamase superfamily"/>
    <property type="match status" value="1"/>
</dbReference>
<evidence type="ECO:0000313" key="2">
    <source>
        <dbReference type="EMBL" id="UQS22586.1"/>
    </source>
</evidence>
<dbReference type="InterPro" id="IPR050789">
    <property type="entry name" value="Diverse_Enzym_Activities"/>
</dbReference>
<dbReference type="PANTHER" id="PTHR43283:SF3">
    <property type="entry name" value="BETA-LACTAMASE FAMILY PROTEIN (AFU_ORTHOLOGUE AFUA_5G07500)"/>
    <property type="match status" value="1"/>
</dbReference>
<sequence>MLTRIDGPLAETVPAGRAITLRDLLTFRMGFGQLYLPEEPPIVRAANEAGIAMGPPKPSEMPEPDEWMRRLGSLPLMCPPGGRRLYGTGSDVLGVLLARVGGALEEVLRETVLDPLGMDDTRFTADAERLVTSYGGDLTVVDPPDGEWSRPPRFPSAAGGLVSTVDDLLRFGRMMLHFGRFGSERVLARPTVEVMVTDQLTPGDKAVSGFYPGYFDTRGWGFGLSMTTARDGIASVPGRFGWDGGLGTSWFSDPAEDLVGILLTQKAGFPQDSNLYLDFWTSVYQSIADWGVIAGGACGQRPAAGSITGHSPARPPPRG</sequence>
<dbReference type="SUPFAM" id="SSF56601">
    <property type="entry name" value="beta-lactamase/transpeptidase-like"/>
    <property type="match status" value="1"/>
</dbReference>
<dbReference type="Pfam" id="PF00144">
    <property type="entry name" value="Beta-lactamase"/>
    <property type="match status" value="1"/>
</dbReference>
<gene>
    <name evidence="2" type="ORF">L1857_06995</name>
</gene>
<evidence type="ECO:0000313" key="3">
    <source>
        <dbReference type="Proteomes" id="UP000830158"/>
    </source>
</evidence>
<organism evidence="2 3">
    <name type="scientific">Amycolatopsis thermalba</name>
    <dbReference type="NCBI Taxonomy" id="944492"/>
    <lineage>
        <taxon>Bacteria</taxon>
        <taxon>Bacillati</taxon>
        <taxon>Actinomycetota</taxon>
        <taxon>Actinomycetes</taxon>
        <taxon>Pseudonocardiales</taxon>
        <taxon>Pseudonocardiaceae</taxon>
        <taxon>Amycolatopsis</taxon>
    </lineage>
</organism>
<name>A0ABY4NPU3_9PSEU</name>
<dbReference type="Proteomes" id="UP000830158">
    <property type="component" value="Chromosome"/>
</dbReference>
<feature type="domain" description="Beta-lactamase-related" evidence="1">
    <location>
        <begin position="8"/>
        <end position="272"/>
    </location>
</feature>
<proteinExistence type="predicted"/>